<keyword evidence="2" id="KW-0812">Transmembrane</keyword>
<name>A0A0M1P0K8_9BACL</name>
<proteinExistence type="predicted"/>
<keyword evidence="2" id="KW-0472">Membrane</keyword>
<gene>
    <name evidence="3" type="ORF">AM231_01810</name>
</gene>
<dbReference type="PATRIC" id="fig|1705565.3.peg.2217"/>
<dbReference type="Proteomes" id="UP000036932">
    <property type="component" value="Unassembled WGS sequence"/>
</dbReference>
<organism evidence="3 4">
    <name type="scientific">Paenibacillus solani</name>
    <dbReference type="NCBI Taxonomy" id="1705565"/>
    <lineage>
        <taxon>Bacteria</taxon>
        <taxon>Bacillati</taxon>
        <taxon>Bacillota</taxon>
        <taxon>Bacilli</taxon>
        <taxon>Bacillales</taxon>
        <taxon>Paenibacillaceae</taxon>
        <taxon>Paenibacillus</taxon>
    </lineage>
</organism>
<protein>
    <submittedName>
        <fullName evidence="3">Uncharacterized protein</fullName>
    </submittedName>
</protein>
<sequence>MQLSPDSKGNYKLVHGCLSVFMIVGIILLSGCVGEPMSRDISITHTSNLGQIWEDIRNGMNDRISKTTGRPTGGIPHPSGMTNGYRAVKGAP</sequence>
<evidence type="ECO:0000256" key="1">
    <source>
        <dbReference type="SAM" id="MobiDB-lite"/>
    </source>
</evidence>
<dbReference type="AlphaFoldDB" id="A0A0M1P0K8"/>
<keyword evidence="4" id="KW-1185">Reference proteome</keyword>
<feature type="region of interest" description="Disordered" evidence="1">
    <location>
        <begin position="61"/>
        <end position="92"/>
    </location>
</feature>
<evidence type="ECO:0000313" key="3">
    <source>
        <dbReference type="EMBL" id="KOR87996.1"/>
    </source>
</evidence>
<dbReference type="EMBL" id="LIUT01000001">
    <property type="protein sequence ID" value="KOR87996.1"/>
    <property type="molecule type" value="Genomic_DNA"/>
</dbReference>
<comment type="caution">
    <text evidence="3">The sequence shown here is derived from an EMBL/GenBank/DDBJ whole genome shotgun (WGS) entry which is preliminary data.</text>
</comment>
<accession>A0A0M1P0K8</accession>
<reference evidence="4" key="1">
    <citation type="submission" date="2015-08" db="EMBL/GenBank/DDBJ databases">
        <title>Genome sequencing project for genomic taxonomy and phylogenomics of Bacillus-like bacteria.</title>
        <authorList>
            <person name="Liu B."/>
            <person name="Wang J."/>
            <person name="Zhu Y."/>
            <person name="Liu G."/>
            <person name="Chen Q."/>
            <person name="Chen Z."/>
            <person name="Lan J."/>
            <person name="Che J."/>
            <person name="Ge C."/>
            <person name="Shi H."/>
            <person name="Pan Z."/>
            <person name="Liu X."/>
        </authorList>
    </citation>
    <scope>NUCLEOTIDE SEQUENCE [LARGE SCALE GENOMIC DNA]</scope>
    <source>
        <strain evidence="4">FJAT-22460</strain>
    </source>
</reference>
<keyword evidence="2" id="KW-1133">Transmembrane helix</keyword>
<evidence type="ECO:0000313" key="4">
    <source>
        <dbReference type="Proteomes" id="UP000036932"/>
    </source>
</evidence>
<evidence type="ECO:0000256" key="2">
    <source>
        <dbReference type="SAM" id="Phobius"/>
    </source>
</evidence>
<feature type="transmembrane region" description="Helical" evidence="2">
    <location>
        <begin position="13"/>
        <end position="33"/>
    </location>
</feature>